<dbReference type="PANTHER" id="PTHR18945">
    <property type="entry name" value="NEUROTRANSMITTER GATED ION CHANNEL"/>
    <property type="match status" value="1"/>
</dbReference>
<name>F1L4V2_ASCSU</name>
<dbReference type="InterPro" id="IPR036719">
    <property type="entry name" value="Neuro-gated_channel_TM_sf"/>
</dbReference>
<keyword evidence="14" id="KW-0675">Receptor</keyword>
<keyword evidence="9 11" id="KW-0472">Membrane</keyword>
<evidence type="ECO:0000313" key="14">
    <source>
        <dbReference type="EMBL" id="ADY45156.1"/>
    </source>
</evidence>
<accession>F1L4V2</accession>
<feature type="transmembrane region" description="Helical" evidence="11">
    <location>
        <begin position="322"/>
        <end position="343"/>
    </location>
</feature>
<keyword evidence="3" id="KW-0813">Transport</keyword>
<dbReference type="CDD" id="cd18987">
    <property type="entry name" value="LGIC_ECD_anion"/>
    <property type="match status" value="1"/>
</dbReference>
<proteinExistence type="evidence at transcript level"/>
<dbReference type="InterPro" id="IPR006028">
    <property type="entry name" value="GABAA/Glycine_rcpt"/>
</dbReference>
<keyword evidence="7 11" id="KW-1133">Transmembrane helix</keyword>
<dbReference type="InterPro" id="IPR006202">
    <property type="entry name" value="Neur_chan_lig-bd"/>
</dbReference>
<evidence type="ECO:0000256" key="5">
    <source>
        <dbReference type="ARBA" id="ARBA00022692"/>
    </source>
</evidence>
<evidence type="ECO:0000256" key="12">
    <source>
        <dbReference type="SAM" id="SignalP"/>
    </source>
</evidence>
<evidence type="ECO:0000256" key="9">
    <source>
        <dbReference type="ARBA" id="ARBA00023136"/>
    </source>
</evidence>
<evidence type="ECO:0000256" key="3">
    <source>
        <dbReference type="ARBA" id="ARBA00022448"/>
    </source>
</evidence>
<dbReference type="SUPFAM" id="SSF63712">
    <property type="entry name" value="Nicotinic receptor ligand binding domain-like"/>
    <property type="match status" value="1"/>
</dbReference>
<evidence type="ECO:0000256" key="10">
    <source>
        <dbReference type="ARBA" id="ARBA00023303"/>
    </source>
</evidence>
<protein>
    <submittedName>
        <fullName evidence="14">Glycine receptor subunit beta</fullName>
    </submittedName>
</protein>
<keyword evidence="4" id="KW-1003">Cell membrane</keyword>
<feature type="transmembrane region" description="Helical" evidence="11">
    <location>
        <begin position="392"/>
        <end position="414"/>
    </location>
</feature>
<dbReference type="GO" id="GO:0005886">
    <property type="term" value="C:plasma membrane"/>
    <property type="evidence" value="ECO:0007669"/>
    <property type="project" value="UniProtKB-SubCell"/>
</dbReference>
<evidence type="ECO:0000256" key="1">
    <source>
        <dbReference type="ARBA" id="ARBA00004141"/>
    </source>
</evidence>
<sequence>MRSQFIISILFFFLHSVWVDAQSSKVLRSRQIGFEGQILSRLFSDYDEYTRPPVRGCNPYYLDIPFIVCFADSADHSSIVVITSLFVNRVQWHQHDADVDVYLRQQWQDTRLAYEVDSREGVEEVVVPLNKRVWEPDTYFTNARETKGKDRRRIVVEPSGYIRSSEIRSLMVPVHYGSQYPFVSTRTFKLRLSSYNYPIEDVVYLWANSPPTVVPVEVSEELLSSPYEFTEAIAEDCVGNYTVGVYSCISVSITFSGSASEALFRIFLPSIFLIVASWLHFWIFGSWSVPRTVSAAVPFFIFAALLVFYPQPYLASEGVGSIQVWLLFCLTITFLSLVEYFIVICCGIRRTVRYTNGTLNESESPITAAREAVEVAYETKCANFKQSNGVDIIARILFPLVFFIFLIIFLILYLI</sequence>
<dbReference type="InterPro" id="IPR038050">
    <property type="entry name" value="Neuro_actylchol_rec"/>
</dbReference>
<dbReference type="SUPFAM" id="SSF90112">
    <property type="entry name" value="Neurotransmitter-gated ion-channel transmembrane pore"/>
    <property type="match status" value="1"/>
</dbReference>
<feature type="transmembrane region" description="Helical" evidence="11">
    <location>
        <begin position="262"/>
        <end position="285"/>
    </location>
</feature>
<comment type="subcellular location">
    <subcellularLocation>
        <location evidence="2">Cell membrane</location>
    </subcellularLocation>
    <subcellularLocation>
        <location evidence="1">Membrane</location>
        <topology evidence="1">Multi-pass membrane protein</topology>
    </subcellularLocation>
</comment>
<dbReference type="Gene3D" id="1.20.58.390">
    <property type="entry name" value="Neurotransmitter-gated ion-channel transmembrane domain"/>
    <property type="match status" value="1"/>
</dbReference>
<keyword evidence="8" id="KW-0406">Ion transport</keyword>
<reference evidence="14" key="1">
    <citation type="journal article" date="2011" name="Genome Res.">
        <title>Deep small RNA sequencing from the nematode Ascaris reveals conservation, functional diversification, and novel developmental profiles.</title>
        <authorList>
            <person name="Wang J."/>
            <person name="Czech B."/>
            <person name="Crunk A."/>
            <person name="Wallace A."/>
            <person name="Mitreva M."/>
            <person name="Hannon G.J."/>
            <person name="Davis R.E."/>
        </authorList>
    </citation>
    <scope>NUCLEOTIDE SEQUENCE</scope>
</reference>
<dbReference type="Gene3D" id="2.70.170.10">
    <property type="entry name" value="Neurotransmitter-gated ion-channel ligand-binding domain"/>
    <property type="match status" value="1"/>
</dbReference>
<dbReference type="Pfam" id="PF02931">
    <property type="entry name" value="Neur_chan_LBD"/>
    <property type="match status" value="1"/>
</dbReference>
<evidence type="ECO:0000256" key="2">
    <source>
        <dbReference type="ARBA" id="ARBA00004236"/>
    </source>
</evidence>
<evidence type="ECO:0000256" key="7">
    <source>
        <dbReference type="ARBA" id="ARBA00022989"/>
    </source>
</evidence>
<feature type="domain" description="Neurotransmitter-gated ion-channel ligand-binding" evidence="13">
    <location>
        <begin position="79"/>
        <end position="218"/>
    </location>
</feature>
<dbReference type="GO" id="GO:0005230">
    <property type="term" value="F:extracellular ligand-gated monoatomic ion channel activity"/>
    <property type="evidence" value="ECO:0007669"/>
    <property type="project" value="InterPro"/>
</dbReference>
<feature type="transmembrane region" description="Helical" evidence="11">
    <location>
        <begin position="292"/>
        <end position="310"/>
    </location>
</feature>
<evidence type="ECO:0000256" key="4">
    <source>
        <dbReference type="ARBA" id="ARBA00022475"/>
    </source>
</evidence>
<feature type="chain" id="PRO_5003266699" evidence="12">
    <location>
        <begin position="22"/>
        <end position="415"/>
    </location>
</feature>
<dbReference type="InterPro" id="IPR036734">
    <property type="entry name" value="Neur_chan_lig-bd_sf"/>
</dbReference>
<feature type="signal peptide" evidence="12">
    <location>
        <begin position="1"/>
        <end position="21"/>
    </location>
</feature>
<evidence type="ECO:0000256" key="6">
    <source>
        <dbReference type="ARBA" id="ARBA00022729"/>
    </source>
</evidence>
<evidence type="ECO:0000256" key="11">
    <source>
        <dbReference type="SAM" id="Phobius"/>
    </source>
</evidence>
<dbReference type="InterPro" id="IPR006201">
    <property type="entry name" value="Neur_channel"/>
</dbReference>
<keyword evidence="6 12" id="KW-0732">Signal</keyword>
<organism evidence="14">
    <name type="scientific">Ascaris suum</name>
    <name type="common">Pig roundworm</name>
    <name type="synonym">Ascaris lumbricoides</name>
    <dbReference type="NCBI Taxonomy" id="6253"/>
    <lineage>
        <taxon>Eukaryota</taxon>
        <taxon>Metazoa</taxon>
        <taxon>Ecdysozoa</taxon>
        <taxon>Nematoda</taxon>
        <taxon>Chromadorea</taxon>
        <taxon>Rhabditida</taxon>
        <taxon>Spirurina</taxon>
        <taxon>Ascaridomorpha</taxon>
        <taxon>Ascaridoidea</taxon>
        <taxon>Ascarididae</taxon>
        <taxon>Ascaris</taxon>
    </lineage>
</organism>
<evidence type="ECO:0000256" key="8">
    <source>
        <dbReference type="ARBA" id="ARBA00023065"/>
    </source>
</evidence>
<evidence type="ECO:0000259" key="13">
    <source>
        <dbReference type="Pfam" id="PF02931"/>
    </source>
</evidence>
<dbReference type="PRINTS" id="PR00253">
    <property type="entry name" value="GABAARECEPTR"/>
</dbReference>
<dbReference type="GO" id="GO:0004888">
    <property type="term" value="F:transmembrane signaling receptor activity"/>
    <property type="evidence" value="ECO:0007669"/>
    <property type="project" value="InterPro"/>
</dbReference>
<dbReference type="EMBL" id="JI171383">
    <property type="protein sequence ID" value="ADY45156.1"/>
    <property type="molecule type" value="mRNA"/>
</dbReference>
<dbReference type="AlphaFoldDB" id="F1L4V2"/>
<keyword evidence="5 11" id="KW-0812">Transmembrane</keyword>
<keyword evidence="10" id="KW-0407">Ion channel</keyword>